<organism evidence="5 6">
    <name type="scientific">Acinetobacter nematophilus</name>
    <dbReference type="NCBI Taxonomy" id="2994642"/>
    <lineage>
        <taxon>Bacteria</taxon>
        <taxon>Pseudomonadati</taxon>
        <taxon>Pseudomonadota</taxon>
        <taxon>Gammaproteobacteria</taxon>
        <taxon>Moraxellales</taxon>
        <taxon>Moraxellaceae</taxon>
        <taxon>Acinetobacter</taxon>
    </lineage>
</organism>
<keyword evidence="3" id="KW-0804">Transcription</keyword>
<sequence length="344" mass="39924">MKSFLKIKSVRSSLTLLLDDFCKIKGLSSSQHSVYTLNDHITFGEWLKKIQRINDQHPIEGLGLEIGALVQPNHIGIVAYIAQSCNTLSDYIDTLSKYEKLWFNYNPKKIHFGENLFSISWDKPAYLQAGLYVEETSIVEEMQVSIIYHHLKQLVDSEENFFHRVELAIPEPVNIDKYTALFNCPVYFNADKTKIILPKSLLETKLKCYDPALLEILSEHANILLQKMPKYDSFIELVNLSTIQAMENNNVQINFVAKVLNTTPRMLQRDLKNRGITFKIILNNVRKNFAKKHLRNENLSITEIAFLLAYKDQTSFNRAFKSWTGLTPSDWRKQYNSDKMNKYC</sequence>
<name>A0A9X3IHJ5_9GAMM</name>
<feature type="domain" description="HTH araC/xylS-type" evidence="4">
    <location>
        <begin position="232"/>
        <end position="334"/>
    </location>
</feature>
<dbReference type="GO" id="GO:0003700">
    <property type="term" value="F:DNA-binding transcription factor activity"/>
    <property type="evidence" value="ECO:0007669"/>
    <property type="project" value="InterPro"/>
</dbReference>
<keyword evidence="2" id="KW-0238">DNA-binding</keyword>
<evidence type="ECO:0000256" key="1">
    <source>
        <dbReference type="ARBA" id="ARBA00023015"/>
    </source>
</evidence>
<dbReference type="Pfam" id="PF12625">
    <property type="entry name" value="Arabinose_bd"/>
    <property type="match status" value="1"/>
</dbReference>
<dbReference type="PANTHER" id="PTHR47894">
    <property type="entry name" value="HTH-TYPE TRANSCRIPTIONAL REGULATOR GADX"/>
    <property type="match status" value="1"/>
</dbReference>
<dbReference type="EMBL" id="JAPKMY010000008">
    <property type="protein sequence ID" value="MCX5469028.1"/>
    <property type="molecule type" value="Genomic_DNA"/>
</dbReference>
<dbReference type="RefSeq" id="WP_266131102.1">
    <property type="nucleotide sequence ID" value="NZ_JAPKMY010000008.1"/>
</dbReference>
<gene>
    <name evidence="5" type="ORF">OSH00_14960</name>
</gene>
<accession>A0A9X3IHJ5</accession>
<evidence type="ECO:0000259" key="4">
    <source>
        <dbReference type="PROSITE" id="PS01124"/>
    </source>
</evidence>
<dbReference type="InterPro" id="IPR018060">
    <property type="entry name" value="HTH_AraC"/>
</dbReference>
<evidence type="ECO:0000256" key="3">
    <source>
        <dbReference type="ARBA" id="ARBA00023163"/>
    </source>
</evidence>
<evidence type="ECO:0000256" key="2">
    <source>
        <dbReference type="ARBA" id="ARBA00023125"/>
    </source>
</evidence>
<evidence type="ECO:0000313" key="6">
    <source>
        <dbReference type="Proteomes" id="UP001146019"/>
    </source>
</evidence>
<protein>
    <submittedName>
        <fullName evidence="5">Helix-turn-helix domain-containing protein</fullName>
    </submittedName>
</protein>
<dbReference type="Proteomes" id="UP001146019">
    <property type="component" value="Unassembled WGS sequence"/>
</dbReference>
<evidence type="ECO:0000313" key="5">
    <source>
        <dbReference type="EMBL" id="MCX5469028.1"/>
    </source>
</evidence>
<dbReference type="AlphaFoldDB" id="A0A9X3IHJ5"/>
<dbReference type="GO" id="GO:0005829">
    <property type="term" value="C:cytosol"/>
    <property type="evidence" value="ECO:0007669"/>
    <property type="project" value="TreeGrafter"/>
</dbReference>
<dbReference type="PANTHER" id="PTHR47894:SF1">
    <property type="entry name" value="HTH-TYPE TRANSCRIPTIONAL REGULATOR VQSM"/>
    <property type="match status" value="1"/>
</dbReference>
<dbReference type="Pfam" id="PF12833">
    <property type="entry name" value="HTH_18"/>
    <property type="match status" value="1"/>
</dbReference>
<dbReference type="SMART" id="SM00342">
    <property type="entry name" value="HTH_ARAC"/>
    <property type="match status" value="1"/>
</dbReference>
<keyword evidence="1" id="KW-0805">Transcription regulation</keyword>
<dbReference type="InterPro" id="IPR032687">
    <property type="entry name" value="AraC-type_N"/>
</dbReference>
<dbReference type="InterPro" id="IPR009057">
    <property type="entry name" value="Homeodomain-like_sf"/>
</dbReference>
<dbReference type="Gene3D" id="1.10.10.60">
    <property type="entry name" value="Homeodomain-like"/>
    <property type="match status" value="1"/>
</dbReference>
<comment type="caution">
    <text evidence="5">The sequence shown here is derived from an EMBL/GenBank/DDBJ whole genome shotgun (WGS) entry which is preliminary data.</text>
</comment>
<reference evidence="5" key="1">
    <citation type="submission" date="2022-11" db="EMBL/GenBank/DDBJ databases">
        <title>Biodiversity and phylogenetic relationships of bacteria.</title>
        <authorList>
            <person name="Machado R.A.R."/>
            <person name="Bhat A."/>
            <person name="Loulou A."/>
            <person name="Kallel S."/>
        </authorList>
    </citation>
    <scope>NUCLEOTIDE SEQUENCE</scope>
    <source>
        <strain evidence="5">A-IN1</strain>
    </source>
</reference>
<proteinExistence type="predicted"/>
<dbReference type="PROSITE" id="PS01124">
    <property type="entry name" value="HTH_ARAC_FAMILY_2"/>
    <property type="match status" value="1"/>
</dbReference>
<dbReference type="GO" id="GO:0000976">
    <property type="term" value="F:transcription cis-regulatory region binding"/>
    <property type="evidence" value="ECO:0007669"/>
    <property type="project" value="TreeGrafter"/>
</dbReference>
<dbReference type="SUPFAM" id="SSF46689">
    <property type="entry name" value="Homeodomain-like"/>
    <property type="match status" value="1"/>
</dbReference>
<keyword evidence="6" id="KW-1185">Reference proteome</keyword>